<gene>
    <name evidence="2" type="ORF">GCM10010383_68270</name>
</gene>
<dbReference type="EMBL" id="BMWC01000013">
    <property type="protein sequence ID" value="GGX27910.1"/>
    <property type="molecule type" value="Genomic_DNA"/>
</dbReference>
<organism evidence="2 3">
    <name type="scientific">Streptomyces lomondensis</name>
    <dbReference type="NCBI Taxonomy" id="68229"/>
    <lineage>
        <taxon>Bacteria</taxon>
        <taxon>Bacillati</taxon>
        <taxon>Actinomycetota</taxon>
        <taxon>Actinomycetes</taxon>
        <taxon>Kitasatosporales</taxon>
        <taxon>Streptomycetaceae</taxon>
        <taxon>Streptomyces</taxon>
    </lineage>
</organism>
<dbReference type="Proteomes" id="UP000617743">
    <property type="component" value="Unassembled WGS sequence"/>
</dbReference>
<name>A0ABQ2XPL7_9ACTN</name>
<accession>A0ABQ2XPL7</accession>
<sequence>MLNRIRRAVTLTRARHAPKGRHRRTLRASRPPIAPASPAYVDEPTVVLAQAVDKPGHRHSLRGEDVALVRPYMLVEEEPVRRRRTVVIAPYLPSDAWSTLLGAQ</sequence>
<feature type="compositionally biased region" description="Basic residues" evidence="1">
    <location>
        <begin position="14"/>
        <end position="27"/>
    </location>
</feature>
<feature type="region of interest" description="Disordered" evidence="1">
    <location>
        <begin position="14"/>
        <end position="38"/>
    </location>
</feature>
<reference evidence="3" key="1">
    <citation type="journal article" date="2019" name="Int. J. Syst. Evol. Microbiol.">
        <title>The Global Catalogue of Microorganisms (GCM) 10K type strain sequencing project: providing services to taxonomists for standard genome sequencing and annotation.</title>
        <authorList>
            <consortium name="The Broad Institute Genomics Platform"/>
            <consortium name="The Broad Institute Genome Sequencing Center for Infectious Disease"/>
            <person name="Wu L."/>
            <person name="Ma J."/>
        </authorList>
    </citation>
    <scope>NUCLEOTIDE SEQUENCE [LARGE SCALE GENOMIC DNA]</scope>
    <source>
        <strain evidence="3">JCM 4866</strain>
    </source>
</reference>
<proteinExistence type="predicted"/>
<evidence type="ECO:0000256" key="1">
    <source>
        <dbReference type="SAM" id="MobiDB-lite"/>
    </source>
</evidence>
<evidence type="ECO:0000313" key="2">
    <source>
        <dbReference type="EMBL" id="GGX27910.1"/>
    </source>
</evidence>
<keyword evidence="3" id="KW-1185">Reference proteome</keyword>
<comment type="caution">
    <text evidence="2">The sequence shown here is derived from an EMBL/GenBank/DDBJ whole genome shotgun (WGS) entry which is preliminary data.</text>
</comment>
<feature type="compositionally biased region" description="Low complexity" evidence="1">
    <location>
        <begin position="28"/>
        <end position="38"/>
    </location>
</feature>
<evidence type="ECO:0000313" key="3">
    <source>
        <dbReference type="Proteomes" id="UP000617743"/>
    </source>
</evidence>
<protein>
    <submittedName>
        <fullName evidence="2">Uncharacterized protein</fullName>
    </submittedName>
</protein>